<evidence type="ECO:0000256" key="9">
    <source>
        <dbReference type="ARBA" id="ARBA00023224"/>
    </source>
</evidence>
<dbReference type="InParanoid" id="A0A6J0BDT8"/>
<protein>
    <recommendedName>
        <fullName evidence="10">Odorant receptor</fullName>
    </recommendedName>
</protein>
<feature type="transmembrane region" description="Helical" evidence="10">
    <location>
        <begin position="304"/>
        <end position="328"/>
    </location>
</feature>
<keyword evidence="5 10" id="KW-0552">Olfaction</keyword>
<organism evidence="12">
    <name type="scientific">Neodiprion lecontei</name>
    <name type="common">Redheaded pine sawfly</name>
    <dbReference type="NCBI Taxonomy" id="441921"/>
    <lineage>
        <taxon>Eukaryota</taxon>
        <taxon>Metazoa</taxon>
        <taxon>Ecdysozoa</taxon>
        <taxon>Arthropoda</taxon>
        <taxon>Hexapoda</taxon>
        <taxon>Insecta</taxon>
        <taxon>Pterygota</taxon>
        <taxon>Neoptera</taxon>
        <taxon>Endopterygota</taxon>
        <taxon>Hymenoptera</taxon>
        <taxon>Tenthredinoidea</taxon>
        <taxon>Diprionidae</taxon>
        <taxon>Diprioninae</taxon>
        <taxon>Neodiprion</taxon>
    </lineage>
</organism>
<evidence type="ECO:0000256" key="10">
    <source>
        <dbReference type="RuleBase" id="RU351113"/>
    </source>
</evidence>
<keyword evidence="6 10" id="KW-1133">Transmembrane helix</keyword>
<dbReference type="Pfam" id="PF02949">
    <property type="entry name" value="7tm_6"/>
    <property type="match status" value="1"/>
</dbReference>
<evidence type="ECO:0000256" key="3">
    <source>
        <dbReference type="ARBA" id="ARBA00022606"/>
    </source>
</evidence>
<comment type="subcellular location">
    <subcellularLocation>
        <location evidence="1 10">Cell membrane</location>
        <topology evidence="1 10">Multi-pass membrane protein</topology>
    </subcellularLocation>
</comment>
<dbReference type="GO" id="GO:0005886">
    <property type="term" value="C:plasma membrane"/>
    <property type="evidence" value="ECO:0007669"/>
    <property type="project" value="UniProtKB-SubCell"/>
</dbReference>
<dbReference type="GO" id="GO:0007165">
    <property type="term" value="P:signal transduction"/>
    <property type="evidence" value="ECO:0007669"/>
    <property type="project" value="UniProtKB-KW"/>
</dbReference>
<evidence type="ECO:0000256" key="8">
    <source>
        <dbReference type="ARBA" id="ARBA00023170"/>
    </source>
</evidence>
<dbReference type="RefSeq" id="XP_015513040.2">
    <property type="nucleotide sequence ID" value="XM_015657554.2"/>
</dbReference>
<dbReference type="GO" id="GO:0005549">
    <property type="term" value="F:odorant binding"/>
    <property type="evidence" value="ECO:0007669"/>
    <property type="project" value="InterPro"/>
</dbReference>
<feature type="transmembrane region" description="Helical" evidence="10">
    <location>
        <begin position="334"/>
        <end position="356"/>
    </location>
</feature>
<evidence type="ECO:0000313" key="12">
    <source>
        <dbReference type="RefSeq" id="XP_015513040.2"/>
    </source>
</evidence>
<dbReference type="GeneID" id="107219357"/>
<keyword evidence="4 10" id="KW-0812">Transmembrane</keyword>
<name>A0A6J0BDT8_NEOLC</name>
<dbReference type="PANTHER" id="PTHR21137:SF35">
    <property type="entry name" value="ODORANT RECEPTOR 19A-RELATED"/>
    <property type="match status" value="1"/>
</dbReference>
<dbReference type="InterPro" id="IPR004117">
    <property type="entry name" value="7tm6_olfct_rcpt"/>
</dbReference>
<evidence type="ECO:0000256" key="7">
    <source>
        <dbReference type="ARBA" id="ARBA00023136"/>
    </source>
</evidence>
<proteinExistence type="inferred from homology"/>
<comment type="caution">
    <text evidence="10">Lacks conserved residue(s) required for the propagation of feature annotation.</text>
</comment>
<comment type="similarity">
    <text evidence="10">Belongs to the insect chemoreceptor superfamily. Heteromeric odorant receptor channel (TC 1.A.69) family.</text>
</comment>
<evidence type="ECO:0000256" key="6">
    <source>
        <dbReference type="ARBA" id="ARBA00022989"/>
    </source>
</evidence>
<keyword evidence="2" id="KW-1003">Cell membrane</keyword>
<dbReference type="OrthoDB" id="6597368at2759"/>
<dbReference type="PANTHER" id="PTHR21137">
    <property type="entry name" value="ODORANT RECEPTOR"/>
    <property type="match status" value="1"/>
</dbReference>
<gene>
    <name evidence="12" type="primary">LOC107219357</name>
</gene>
<evidence type="ECO:0000256" key="2">
    <source>
        <dbReference type="ARBA" id="ARBA00022475"/>
    </source>
</evidence>
<keyword evidence="8 10" id="KW-0675">Receptor</keyword>
<accession>A0A6J0BDT8</accession>
<evidence type="ECO:0000256" key="1">
    <source>
        <dbReference type="ARBA" id="ARBA00004651"/>
    </source>
</evidence>
<keyword evidence="11" id="KW-1185">Reference proteome</keyword>
<dbReference type="GO" id="GO:0004984">
    <property type="term" value="F:olfactory receptor activity"/>
    <property type="evidence" value="ECO:0007669"/>
    <property type="project" value="InterPro"/>
</dbReference>
<evidence type="ECO:0000256" key="4">
    <source>
        <dbReference type="ARBA" id="ARBA00022692"/>
    </source>
</evidence>
<dbReference type="Proteomes" id="UP000829291">
    <property type="component" value="Chromosome 1"/>
</dbReference>
<feature type="transmembrane region" description="Helical" evidence="10">
    <location>
        <begin position="132"/>
        <end position="152"/>
    </location>
</feature>
<feature type="transmembrane region" description="Helical" evidence="10">
    <location>
        <begin position="40"/>
        <end position="68"/>
    </location>
</feature>
<dbReference type="KEGG" id="nlo:107219357"/>
<keyword evidence="9 10" id="KW-0807">Transducer</keyword>
<sequence>MRNEEISARDALTINLWVFRSVGIWAADIKSPSLRLIYNIYGAIIISTLSMIYFSTEIIYVIVIWGNLEAISEISFLLLTHIGTVVKLFSFLMRRERVEKLVENLAQRNFLPRRNAHRDFLMSTVRVVNRDNVIFILMCASTVIGWAIVPMVDSGETRRLPLKTWFPFDISNSPIFEVIYAYQTAAVMMNAFMNAMMDTFASSLMALAGAQLDMLRHDLSKLGREDEEDGENPVEFKTAVTQRAGRISKVGRAEDKLKGKLKTGNVPAEFPPRSLQDDILHERIVGCIEHHGAIIRFANEINDVFGIGILVQFAVSSIILCLTCFELTLLSPGSLQFCSMLLYQGCMLLEIFFYCWHGNGIICKSTDLMIAPFQCQWTACSPRVKNTLRIVMCRMQRAHKLTVGRVFNLSLETFSMILRTAYSFYAVLQRVHSRVIEAEKRDSMNF</sequence>
<feature type="transmembrane region" description="Helical" evidence="10">
    <location>
        <begin position="74"/>
        <end position="93"/>
    </location>
</feature>
<keyword evidence="7 10" id="KW-0472">Membrane</keyword>
<evidence type="ECO:0000313" key="11">
    <source>
        <dbReference type="Proteomes" id="UP000829291"/>
    </source>
</evidence>
<reference evidence="12" key="1">
    <citation type="submission" date="2025-08" db="UniProtKB">
        <authorList>
            <consortium name="RefSeq"/>
        </authorList>
    </citation>
    <scope>IDENTIFICATION</scope>
    <source>
        <tissue evidence="12">Thorax and Abdomen</tissue>
    </source>
</reference>
<keyword evidence="3 10" id="KW-0716">Sensory transduction</keyword>
<evidence type="ECO:0000256" key="5">
    <source>
        <dbReference type="ARBA" id="ARBA00022725"/>
    </source>
</evidence>